<evidence type="ECO:0000313" key="1">
    <source>
        <dbReference type="EMBL" id="TQJ06838.1"/>
    </source>
</evidence>
<protein>
    <submittedName>
        <fullName evidence="1">Uncharacterized protein</fullName>
    </submittedName>
</protein>
<dbReference type="EMBL" id="VFMM01000003">
    <property type="protein sequence ID" value="TQJ06838.1"/>
    <property type="molecule type" value="Genomic_DNA"/>
</dbReference>
<gene>
    <name evidence="1" type="ORF">FB475_6514</name>
</gene>
<accession>A0A542DUR9</accession>
<reference evidence="1 2" key="1">
    <citation type="submission" date="2019-06" db="EMBL/GenBank/DDBJ databases">
        <title>Sequencing the genomes of 1000 actinobacteria strains.</title>
        <authorList>
            <person name="Klenk H.-P."/>
        </authorList>
    </citation>
    <scope>NUCLEOTIDE SEQUENCE [LARGE SCALE GENOMIC DNA]</scope>
    <source>
        <strain evidence="1 2">DSM 17305</strain>
    </source>
</reference>
<dbReference type="Proteomes" id="UP000316298">
    <property type="component" value="Unassembled WGS sequence"/>
</dbReference>
<dbReference type="OrthoDB" id="3829374at2"/>
<comment type="caution">
    <text evidence="1">The sequence shown here is derived from an EMBL/GenBank/DDBJ whole genome shotgun (WGS) entry which is preliminary data.</text>
</comment>
<dbReference type="AlphaFoldDB" id="A0A542DUR9"/>
<organism evidence="1 2">
    <name type="scientific">Kribbella jejuensis</name>
    <dbReference type="NCBI Taxonomy" id="236068"/>
    <lineage>
        <taxon>Bacteria</taxon>
        <taxon>Bacillati</taxon>
        <taxon>Actinomycetota</taxon>
        <taxon>Actinomycetes</taxon>
        <taxon>Propionibacteriales</taxon>
        <taxon>Kribbellaceae</taxon>
        <taxon>Kribbella</taxon>
    </lineage>
</organism>
<proteinExistence type="predicted"/>
<keyword evidence="2" id="KW-1185">Reference proteome</keyword>
<name>A0A542DUR9_9ACTN</name>
<sequence length="165" mass="18481">MPERSDRREQLGDSEWTVSQARELVHELRRVVLGGPEYDGIELFLSLCEYLDDLHGTDAARGRYGFGSFSEGAELDELAAAVQAVRGPETGWDEDSNRLVQPVNAAVTLAEGRELIGLLESREEWERQLGLSLRALYAYLDQLYGGPGLFNQLLTRRERERVAAG</sequence>
<evidence type="ECO:0000313" key="2">
    <source>
        <dbReference type="Proteomes" id="UP000316298"/>
    </source>
</evidence>
<dbReference type="RefSeq" id="WP_141861357.1">
    <property type="nucleotide sequence ID" value="NZ_BAAAKA010000010.1"/>
</dbReference>